<keyword evidence="8" id="KW-1185">Reference proteome</keyword>
<evidence type="ECO:0000259" key="5">
    <source>
        <dbReference type="Pfam" id="PF02836"/>
    </source>
</evidence>
<dbReference type="PANTHER" id="PTHR10066:SF67">
    <property type="entry name" value="BETA-GLUCURONIDASE"/>
    <property type="match status" value="1"/>
</dbReference>
<feature type="chain" id="PRO_5045878648" evidence="4">
    <location>
        <begin position="23"/>
        <end position="615"/>
    </location>
</feature>
<dbReference type="SUPFAM" id="SSF49303">
    <property type="entry name" value="beta-Galactosidase/glucuronidase domain"/>
    <property type="match status" value="1"/>
</dbReference>
<evidence type="ECO:0000256" key="2">
    <source>
        <dbReference type="ARBA" id="ARBA00022801"/>
    </source>
</evidence>
<organism evidence="7 8">
    <name type="scientific">Reichenbachiella ulvae</name>
    <dbReference type="NCBI Taxonomy" id="2980104"/>
    <lineage>
        <taxon>Bacteria</taxon>
        <taxon>Pseudomonadati</taxon>
        <taxon>Bacteroidota</taxon>
        <taxon>Cytophagia</taxon>
        <taxon>Cytophagales</taxon>
        <taxon>Reichenbachiellaceae</taxon>
        <taxon>Reichenbachiella</taxon>
    </lineage>
</organism>
<evidence type="ECO:0000259" key="6">
    <source>
        <dbReference type="Pfam" id="PF02837"/>
    </source>
</evidence>
<proteinExistence type="inferred from homology"/>
<feature type="signal peptide" evidence="4">
    <location>
        <begin position="1"/>
        <end position="22"/>
    </location>
</feature>
<comment type="caution">
    <text evidence="7">The sequence shown here is derived from an EMBL/GenBank/DDBJ whole genome shotgun (WGS) entry which is preliminary data.</text>
</comment>
<dbReference type="InterPro" id="IPR008979">
    <property type="entry name" value="Galactose-bd-like_sf"/>
</dbReference>
<evidence type="ECO:0000256" key="4">
    <source>
        <dbReference type="SAM" id="SignalP"/>
    </source>
</evidence>
<dbReference type="InterPro" id="IPR036156">
    <property type="entry name" value="Beta-gal/glucu_dom_sf"/>
</dbReference>
<dbReference type="Gene3D" id="2.60.120.260">
    <property type="entry name" value="Galactose-binding domain-like"/>
    <property type="match status" value="1"/>
</dbReference>
<dbReference type="Proteomes" id="UP001300692">
    <property type="component" value="Unassembled WGS sequence"/>
</dbReference>
<dbReference type="InterPro" id="IPR023232">
    <property type="entry name" value="Glyco_hydro_2_AS"/>
</dbReference>
<dbReference type="InterPro" id="IPR017853">
    <property type="entry name" value="GH"/>
</dbReference>
<dbReference type="Pfam" id="PF02836">
    <property type="entry name" value="Glyco_hydro_2_C"/>
    <property type="match status" value="1"/>
</dbReference>
<comment type="similarity">
    <text evidence="1">Belongs to the glycosyl hydrolase 2 family.</text>
</comment>
<accession>A0ABT3CWM9</accession>
<dbReference type="InterPro" id="IPR006101">
    <property type="entry name" value="Glyco_hydro_2"/>
</dbReference>
<dbReference type="InterPro" id="IPR006103">
    <property type="entry name" value="Glyco_hydro_2_cat"/>
</dbReference>
<dbReference type="PROSITE" id="PS00608">
    <property type="entry name" value="GLYCOSYL_HYDROL_F2_2"/>
    <property type="match status" value="1"/>
</dbReference>
<feature type="domain" description="Glycoside hydrolase family 2 catalytic" evidence="5">
    <location>
        <begin position="312"/>
        <end position="611"/>
    </location>
</feature>
<dbReference type="SUPFAM" id="SSF49785">
    <property type="entry name" value="Galactose-binding domain-like"/>
    <property type="match status" value="1"/>
</dbReference>
<dbReference type="InterPro" id="IPR006104">
    <property type="entry name" value="Glyco_hydro_2_N"/>
</dbReference>
<dbReference type="RefSeq" id="WP_264138702.1">
    <property type="nucleotide sequence ID" value="NZ_JAOYOD010000001.1"/>
</dbReference>
<dbReference type="EMBL" id="JAOYOD010000001">
    <property type="protein sequence ID" value="MCV9387885.1"/>
    <property type="molecule type" value="Genomic_DNA"/>
</dbReference>
<evidence type="ECO:0000256" key="1">
    <source>
        <dbReference type="ARBA" id="ARBA00007401"/>
    </source>
</evidence>
<dbReference type="Gene3D" id="3.20.20.80">
    <property type="entry name" value="Glycosidases"/>
    <property type="match status" value="1"/>
</dbReference>
<evidence type="ECO:0000256" key="3">
    <source>
        <dbReference type="ARBA" id="ARBA00023295"/>
    </source>
</evidence>
<keyword evidence="4" id="KW-0732">Signal</keyword>
<name>A0ABT3CWM9_9BACT</name>
<evidence type="ECO:0000313" key="8">
    <source>
        <dbReference type="Proteomes" id="UP001300692"/>
    </source>
</evidence>
<dbReference type="SUPFAM" id="SSF51445">
    <property type="entry name" value="(Trans)glycosidases"/>
    <property type="match status" value="1"/>
</dbReference>
<dbReference type="Gene3D" id="2.60.40.10">
    <property type="entry name" value="Immunoglobulins"/>
    <property type="match status" value="1"/>
</dbReference>
<dbReference type="PRINTS" id="PR00132">
    <property type="entry name" value="GLHYDRLASE2"/>
</dbReference>
<keyword evidence="2" id="KW-0378">Hydrolase</keyword>
<evidence type="ECO:0000313" key="7">
    <source>
        <dbReference type="EMBL" id="MCV9387885.1"/>
    </source>
</evidence>
<gene>
    <name evidence="7" type="ORF">N7U62_14475</name>
</gene>
<reference evidence="7 8" key="1">
    <citation type="submission" date="2022-10" db="EMBL/GenBank/DDBJ databases">
        <title>Comparative genomics and taxonomic characterization of three novel marine species of genus Reichenbachiella exhibiting antioxidant and polysaccharide degradation activities.</title>
        <authorList>
            <person name="Muhammad N."/>
            <person name="Lee Y.-J."/>
            <person name="Ko J."/>
            <person name="Kim S.-G."/>
        </authorList>
    </citation>
    <scope>NUCLEOTIDE SEQUENCE [LARGE SCALE GENOMIC DNA]</scope>
    <source>
        <strain evidence="7 8">ABR2-5</strain>
    </source>
</reference>
<dbReference type="InterPro" id="IPR013783">
    <property type="entry name" value="Ig-like_fold"/>
</dbReference>
<dbReference type="Pfam" id="PF02837">
    <property type="entry name" value="Glyco_hydro_2_N"/>
    <property type="match status" value="1"/>
</dbReference>
<sequence length="615" mass="71143">MKTTKHLLFVFLSILCSQSAIGQDLLTHAYGRDTYSLNGEWQYIVDPYETGFYDYRFKEKHEKDPGAYWNPGIPKDKSSLIEHSYSDKNTLNVPGDWNSQDRLFLYYEGTVWYKKSFDYQKKKESNRLFLYFGAVNYQAEVYLNGKKLGSHKGGFTPFQFEISSEILKEKDNFVVVKVDNKRHKDEVPTVNTDWWNYGGITRDVMLVETPAVFVEDYFIDLDAPTATLKSKTKKAKAKGWVKLNGAKAGETVTVEIPELKVKQSIKYTGEATAFSLDLPKVELWSDVNPKRYEVVISAANDQLSDLIGFRQIEVSGKDILLNGKPIFLRGICMHEEIATEVRRANSEADALKLLGWAKELNCNFVRLAHYPHNEHIVRAADSLGILLWSEIPVYWTIDFGNPEVLKKAKTQLEEMITRDRNRPSIIIWSVGNETPVSETRTEFMKELVMRTRELDDSRLVSAALEVHYNKDKNTIDDPLGAYTDIVSVNEYLGWYIGLPSYCETAEWETIYDKPLVFSETGAGAKGGFHADSLTRWSEEYQEWLYEEQVKMMKRMPDNYTGLMPWILVDFRSPKRNNPVYQEGWNRKGLIDNEGNKKKAFYVLQKYYKEIEEKTR</sequence>
<keyword evidence="3" id="KW-0326">Glycosidase</keyword>
<dbReference type="PANTHER" id="PTHR10066">
    <property type="entry name" value="BETA-GLUCURONIDASE"/>
    <property type="match status" value="1"/>
</dbReference>
<protein>
    <submittedName>
        <fullName evidence="7">Beta galactosidase jelly roll domain-containing protein</fullName>
    </submittedName>
</protein>
<feature type="domain" description="Glycosyl hydrolases family 2 sugar binding" evidence="6">
    <location>
        <begin position="36"/>
        <end position="210"/>
    </location>
</feature>